<sequence>MQKYVISISRQFGSLGRPIAKKLAELLEIEYYDRDIVEEASKVHNIPLKEASNLEESAKYLFMSFPLGSGTTATQDALFKTESEMIKKLAVKESCIIVGRCADAILEDCDHLIRIFIYAPYEDRIVNCVNDLGMDTKAAKRMIRDVDKARDAYHMRYAGYLPNDMNHMDLMVNSATLGVDMTARLLAEVVRDKFS</sequence>
<dbReference type="GO" id="GO:0016301">
    <property type="term" value="F:kinase activity"/>
    <property type="evidence" value="ECO:0007669"/>
    <property type="project" value="UniProtKB-KW"/>
</dbReference>
<dbReference type="Gene3D" id="3.40.50.300">
    <property type="entry name" value="P-loop containing nucleotide triphosphate hydrolases"/>
    <property type="match status" value="1"/>
</dbReference>
<dbReference type="InterPro" id="IPR027417">
    <property type="entry name" value="P-loop_NTPase"/>
</dbReference>
<protein>
    <submittedName>
        <fullName evidence="1">Cytidylate kinase-like family protein</fullName>
    </submittedName>
</protein>
<evidence type="ECO:0000313" key="1">
    <source>
        <dbReference type="EMBL" id="RGS41307.1"/>
    </source>
</evidence>
<dbReference type="GeneID" id="93724291"/>
<organism evidence="1 2">
    <name type="scientific">Roseburia hominis</name>
    <dbReference type="NCBI Taxonomy" id="301301"/>
    <lineage>
        <taxon>Bacteria</taxon>
        <taxon>Bacillati</taxon>
        <taxon>Bacillota</taxon>
        <taxon>Clostridia</taxon>
        <taxon>Lachnospirales</taxon>
        <taxon>Lachnospiraceae</taxon>
        <taxon>Roseburia</taxon>
    </lineage>
</organism>
<proteinExistence type="predicted"/>
<dbReference type="EMBL" id="QRVL01000003">
    <property type="protein sequence ID" value="RGS41307.1"/>
    <property type="molecule type" value="Genomic_DNA"/>
</dbReference>
<reference evidence="1 2" key="1">
    <citation type="submission" date="2018-08" db="EMBL/GenBank/DDBJ databases">
        <title>A genome reference for cultivated species of the human gut microbiota.</title>
        <authorList>
            <person name="Zou Y."/>
            <person name="Xue W."/>
            <person name="Luo G."/>
        </authorList>
    </citation>
    <scope>NUCLEOTIDE SEQUENCE [LARGE SCALE GENOMIC DNA]</scope>
    <source>
        <strain evidence="1 2">AF22-12AC</strain>
    </source>
</reference>
<keyword evidence="1" id="KW-0808">Transferase</keyword>
<name>A0A174JZE2_9FIRM</name>
<accession>A0A174JZE2</accession>
<dbReference type="OMA" id="FFAMNEN"/>
<dbReference type="RefSeq" id="WP_014080682.1">
    <property type="nucleotide sequence ID" value="NZ_CAKMUY010000018.1"/>
</dbReference>
<gene>
    <name evidence="1" type="ORF">DWX93_06555</name>
</gene>
<keyword evidence="1" id="KW-0418">Kinase</keyword>
<comment type="caution">
    <text evidence="1">The sequence shown here is derived from an EMBL/GenBank/DDBJ whole genome shotgun (WGS) entry which is preliminary data.</text>
</comment>
<dbReference type="AlphaFoldDB" id="A0A174JZE2"/>
<evidence type="ECO:0000313" key="2">
    <source>
        <dbReference type="Proteomes" id="UP000266172"/>
    </source>
</evidence>
<dbReference type="Proteomes" id="UP000266172">
    <property type="component" value="Unassembled WGS sequence"/>
</dbReference>
<dbReference type="Pfam" id="PF13189">
    <property type="entry name" value="Cytidylate_kin2"/>
    <property type="match status" value="1"/>
</dbReference>